<feature type="compositionally biased region" description="Low complexity" evidence="1">
    <location>
        <begin position="172"/>
        <end position="196"/>
    </location>
</feature>
<reference evidence="3 4" key="1">
    <citation type="journal article" date="2009" name="Science">
        <title>Green evolution and dynamic adaptations revealed by genomes of the marine picoeukaryotes Micromonas.</title>
        <authorList>
            <person name="Worden A.Z."/>
            <person name="Lee J.H."/>
            <person name="Mock T."/>
            <person name="Rouze P."/>
            <person name="Simmons M.P."/>
            <person name="Aerts A.L."/>
            <person name="Allen A.E."/>
            <person name="Cuvelier M.L."/>
            <person name="Derelle E."/>
            <person name="Everett M.V."/>
            <person name="Foulon E."/>
            <person name="Grimwood J."/>
            <person name="Gundlach H."/>
            <person name="Henrissat B."/>
            <person name="Napoli C."/>
            <person name="McDonald S.M."/>
            <person name="Parker M.S."/>
            <person name="Rombauts S."/>
            <person name="Salamov A."/>
            <person name="Von Dassow P."/>
            <person name="Badger J.H."/>
            <person name="Coutinho P.M."/>
            <person name="Demir E."/>
            <person name="Dubchak I."/>
            <person name="Gentemann C."/>
            <person name="Eikrem W."/>
            <person name="Gready J.E."/>
            <person name="John U."/>
            <person name="Lanier W."/>
            <person name="Lindquist E.A."/>
            <person name="Lucas S."/>
            <person name="Mayer K.F."/>
            <person name="Moreau H."/>
            <person name="Not F."/>
            <person name="Otillar R."/>
            <person name="Panaud O."/>
            <person name="Pangilinan J."/>
            <person name="Paulsen I."/>
            <person name="Piegu B."/>
            <person name="Poliakov A."/>
            <person name="Robbens S."/>
            <person name="Schmutz J."/>
            <person name="Toulza E."/>
            <person name="Wyss T."/>
            <person name="Zelensky A."/>
            <person name="Zhou K."/>
            <person name="Armbrust E.V."/>
            <person name="Bhattacharya D."/>
            <person name="Goodenough U.W."/>
            <person name="Van de Peer Y."/>
            <person name="Grigoriev I.V."/>
        </authorList>
    </citation>
    <scope>NUCLEOTIDE SEQUENCE [LARGE SCALE GENOMIC DNA]</scope>
    <source>
        <strain evidence="3 4">CCMP1545</strain>
    </source>
</reference>
<keyword evidence="2" id="KW-0472">Membrane</keyword>
<feature type="transmembrane region" description="Helical" evidence="2">
    <location>
        <begin position="414"/>
        <end position="434"/>
    </location>
</feature>
<sequence>MTPAPLNAAPSPGIVASAAPHHHADLGDAHRSSARPQQSPFPGGRKHDAPLAHHHHHHHHHDHREASHHSRPEHAHGGAHAPTARCVLAHHSIILPPGLHSVHRRRPRRSATMSPAAAAAAAAATSPHRTTSGSHRRVGDAVVASALFERRLGRGADDATATATGSGRGRGTDSSSTFTTSAASSSASRTSPTTGGVDDEGFVYPHADPRVPAWLTVTRTRWDDVTTNLASSATVPFLFLTAPQIMKNAALIAAGRPDALAAISWQGQVAGLLGNLLLLSYFSDKGEGSASVVQVVGVCATGALLTQMCLAGHIPLLEFSAAAVAVALGVVLSALRMLGQVGPVDPNGVPCVGNVQCAVDFGSVDDDDDPMVVQKLHEAGDFAWDAYQSLLAIVGLAALPQVGLVALLPPAWTANWGMLPGAIGGLLGLVLVVLGRAGKLPEEVDAAWGALSGWSATLLFMTMPVAQLANNFANPSSLEGLSVLSSVLAMTGNALMVPRALFTRDVIWLTGSTWGSCLMGWGVMLSLLLGRDASGARYISPELFSAISIAFFGFIVVVFVADGLASLAAGRPTAWRLRAWRFAKVSA</sequence>
<dbReference type="RefSeq" id="XP_003057138.1">
    <property type="nucleotide sequence ID" value="XM_003057092.1"/>
</dbReference>
<dbReference type="eggNOG" id="ENOG502QTKC">
    <property type="taxonomic scope" value="Eukaryota"/>
</dbReference>
<feature type="compositionally biased region" description="Low complexity" evidence="1">
    <location>
        <begin position="110"/>
        <end position="132"/>
    </location>
</feature>
<feature type="compositionally biased region" description="Basic residues" evidence="1">
    <location>
        <begin position="52"/>
        <end position="62"/>
    </location>
</feature>
<dbReference type="STRING" id="564608.C1MNN3"/>
<dbReference type="EMBL" id="GG663737">
    <property type="protein sequence ID" value="EEH58783.1"/>
    <property type="molecule type" value="Genomic_DNA"/>
</dbReference>
<feature type="region of interest" description="Disordered" evidence="1">
    <location>
        <begin position="1"/>
        <end position="81"/>
    </location>
</feature>
<gene>
    <name evidence="3" type="primary">MEX1</name>
    <name evidence="3" type="ORF">MICPUCDRAFT_70227</name>
</gene>
<evidence type="ECO:0000313" key="4">
    <source>
        <dbReference type="Proteomes" id="UP000001876"/>
    </source>
</evidence>
<feature type="transmembrane region" description="Helical" evidence="2">
    <location>
        <begin position="506"/>
        <end position="529"/>
    </location>
</feature>
<feature type="region of interest" description="Disordered" evidence="1">
    <location>
        <begin position="102"/>
        <end position="138"/>
    </location>
</feature>
<keyword evidence="4" id="KW-1185">Reference proteome</keyword>
<protein>
    <submittedName>
        <fullName evidence="3">Chloroplast maltose exporter family</fullName>
    </submittedName>
</protein>
<dbReference type="GeneID" id="9682083"/>
<feature type="region of interest" description="Disordered" evidence="1">
    <location>
        <begin position="157"/>
        <end position="204"/>
    </location>
</feature>
<evidence type="ECO:0000256" key="1">
    <source>
        <dbReference type="SAM" id="MobiDB-lite"/>
    </source>
</evidence>
<feature type="transmembrane region" description="Helical" evidence="2">
    <location>
        <begin position="478"/>
        <end position="497"/>
    </location>
</feature>
<feature type="compositionally biased region" description="Basic and acidic residues" evidence="1">
    <location>
        <begin position="22"/>
        <end position="31"/>
    </location>
</feature>
<dbReference type="GO" id="GO:0009941">
    <property type="term" value="C:chloroplast envelope"/>
    <property type="evidence" value="ECO:0007669"/>
    <property type="project" value="TreeGrafter"/>
</dbReference>
<dbReference type="PANTHER" id="PTHR34809:SF1">
    <property type="entry name" value="MALTOSE EXCESS PROTEIN 1, CHLOROPLASTIC-RELATED"/>
    <property type="match status" value="1"/>
</dbReference>
<accession>C1MNN3</accession>
<dbReference type="KEGG" id="mpp:MICPUCDRAFT_70227"/>
<keyword evidence="2" id="KW-0812">Transmembrane</keyword>
<name>C1MNN3_MICPC</name>
<feature type="transmembrane region" description="Helical" evidence="2">
    <location>
        <begin position="390"/>
        <end position="408"/>
    </location>
</feature>
<dbReference type="InterPro" id="IPR034628">
    <property type="entry name" value="MEX1/MEX1-like"/>
</dbReference>
<feature type="transmembrane region" description="Helical" evidence="2">
    <location>
        <begin position="549"/>
        <end position="569"/>
    </location>
</feature>
<organism evidence="4">
    <name type="scientific">Micromonas pusilla (strain CCMP1545)</name>
    <name type="common">Picoplanktonic green alga</name>
    <dbReference type="NCBI Taxonomy" id="564608"/>
    <lineage>
        <taxon>Eukaryota</taxon>
        <taxon>Viridiplantae</taxon>
        <taxon>Chlorophyta</taxon>
        <taxon>Mamiellophyceae</taxon>
        <taxon>Mamiellales</taxon>
        <taxon>Mamiellaceae</taxon>
        <taxon>Micromonas</taxon>
    </lineage>
</organism>
<proteinExistence type="predicted"/>
<dbReference type="Proteomes" id="UP000001876">
    <property type="component" value="Unassembled WGS sequence"/>
</dbReference>
<dbReference type="OrthoDB" id="8048523at2759"/>
<evidence type="ECO:0000256" key="2">
    <source>
        <dbReference type="SAM" id="Phobius"/>
    </source>
</evidence>
<feature type="compositionally biased region" description="Basic and acidic residues" evidence="1">
    <location>
        <begin position="63"/>
        <end position="76"/>
    </location>
</feature>
<dbReference type="PANTHER" id="PTHR34809">
    <property type="entry name" value="MALTOSE EXCESS PROTEIN 1, CHLOROPLASTIC-RELATED"/>
    <property type="match status" value="1"/>
</dbReference>
<feature type="transmembrane region" description="Helical" evidence="2">
    <location>
        <begin position="316"/>
        <end position="335"/>
    </location>
</feature>
<dbReference type="GO" id="GO:0005363">
    <property type="term" value="F:maltose transmembrane transporter activity"/>
    <property type="evidence" value="ECO:0007669"/>
    <property type="project" value="TreeGrafter"/>
</dbReference>
<keyword evidence="2" id="KW-1133">Transmembrane helix</keyword>
<feature type="transmembrane region" description="Helical" evidence="2">
    <location>
        <begin position="446"/>
        <end position="466"/>
    </location>
</feature>
<dbReference type="AlphaFoldDB" id="C1MNN3"/>
<evidence type="ECO:0000313" key="3">
    <source>
        <dbReference type="EMBL" id="EEH58783.1"/>
    </source>
</evidence>